<dbReference type="EMBL" id="VBZC01000030">
    <property type="protein sequence ID" value="TLS43393.1"/>
    <property type="molecule type" value="Genomic_DNA"/>
</dbReference>
<dbReference type="RefSeq" id="WP_138047605.1">
    <property type="nucleotide sequence ID" value="NZ_VBZC01000030.1"/>
</dbReference>
<dbReference type="AlphaFoldDB" id="A0A5R9FRD1"/>
<comment type="similarity">
    <text evidence="7">Belongs to the zinc-containing alcohol dehydrogenase family. DOIA dehydrogenase subfamily.</text>
</comment>
<feature type="domain" description="Enoyl reductase (ER)" evidence="13">
    <location>
        <begin position="10"/>
        <end position="347"/>
    </location>
</feature>
<comment type="function">
    <text evidence="5">Catalyzes the oxidation of 2-deoxy-scyllo-inosamine (DOIA) with NAD(+) or NADP(+), forming 3-amino-2,3-dideoxy-scyllo-inosose (amino-DOI).</text>
</comment>
<evidence type="ECO:0000256" key="1">
    <source>
        <dbReference type="ARBA" id="ARBA00001947"/>
    </source>
</evidence>
<evidence type="ECO:0000256" key="3">
    <source>
        <dbReference type="ARBA" id="ARBA00022833"/>
    </source>
</evidence>
<protein>
    <recommendedName>
        <fullName evidence="9">2-deoxy-scyllo-inosamine dehydrogenase</fullName>
        <ecNumber evidence="8">1.1.1.329</ecNumber>
    </recommendedName>
</protein>
<keyword evidence="15" id="KW-1185">Reference proteome</keyword>
<evidence type="ECO:0000259" key="13">
    <source>
        <dbReference type="SMART" id="SM00829"/>
    </source>
</evidence>
<evidence type="ECO:0000256" key="2">
    <source>
        <dbReference type="ARBA" id="ARBA00022723"/>
    </source>
</evidence>
<dbReference type="InterPro" id="IPR050129">
    <property type="entry name" value="Zn_alcohol_dh"/>
</dbReference>
<evidence type="ECO:0000256" key="7">
    <source>
        <dbReference type="ARBA" id="ARBA00038004"/>
    </source>
</evidence>
<evidence type="ECO:0000256" key="6">
    <source>
        <dbReference type="ARBA" id="ARBA00037908"/>
    </source>
</evidence>
<accession>A0A5R9FRD1</accession>
<reference evidence="14 15" key="1">
    <citation type="submission" date="2019-05" db="EMBL/GenBank/DDBJ databases">
        <title>Streptomyces sp. NEAU-C151, a novel actinomycete isolated from soil.</title>
        <authorList>
            <person name="Han L."/>
            <person name="Jiang H."/>
        </authorList>
    </citation>
    <scope>NUCLEOTIDE SEQUENCE [LARGE SCALE GENOMIC DNA]</scope>
    <source>
        <strain evidence="14 15">NEAU-C151</strain>
    </source>
</reference>
<dbReference type="InterPro" id="IPR011032">
    <property type="entry name" value="GroES-like_sf"/>
</dbReference>
<dbReference type="InterPro" id="IPR020843">
    <property type="entry name" value="ER"/>
</dbReference>
<evidence type="ECO:0000256" key="8">
    <source>
        <dbReference type="ARBA" id="ARBA00039102"/>
    </source>
</evidence>
<keyword evidence="4" id="KW-0560">Oxidoreductase</keyword>
<dbReference type="GO" id="GO:0008270">
    <property type="term" value="F:zinc ion binding"/>
    <property type="evidence" value="ECO:0007669"/>
    <property type="project" value="InterPro"/>
</dbReference>
<evidence type="ECO:0000256" key="12">
    <source>
        <dbReference type="RuleBase" id="RU361277"/>
    </source>
</evidence>
<dbReference type="Pfam" id="PF00107">
    <property type="entry name" value="ADH_zinc_N"/>
    <property type="match status" value="1"/>
</dbReference>
<evidence type="ECO:0000256" key="10">
    <source>
        <dbReference type="ARBA" id="ARBA00048685"/>
    </source>
</evidence>
<dbReference type="InterPro" id="IPR002328">
    <property type="entry name" value="ADH_Zn_CS"/>
</dbReference>
<comment type="cofactor">
    <cofactor evidence="1 12">
        <name>Zn(2+)</name>
        <dbReference type="ChEBI" id="CHEBI:29105"/>
    </cofactor>
</comment>
<dbReference type="GO" id="GO:0016491">
    <property type="term" value="F:oxidoreductase activity"/>
    <property type="evidence" value="ECO:0007669"/>
    <property type="project" value="UniProtKB-KW"/>
</dbReference>
<dbReference type="EC" id="1.1.1.329" evidence="8"/>
<dbReference type="InterPro" id="IPR013149">
    <property type="entry name" value="ADH-like_C"/>
</dbReference>
<dbReference type="SMART" id="SM00829">
    <property type="entry name" value="PKS_ER"/>
    <property type="match status" value="1"/>
</dbReference>
<dbReference type="Pfam" id="PF08240">
    <property type="entry name" value="ADH_N"/>
    <property type="match status" value="1"/>
</dbReference>
<dbReference type="SUPFAM" id="SSF50129">
    <property type="entry name" value="GroES-like"/>
    <property type="match status" value="1"/>
</dbReference>
<dbReference type="InterPro" id="IPR013154">
    <property type="entry name" value="ADH-like_N"/>
</dbReference>
<evidence type="ECO:0000256" key="5">
    <source>
        <dbReference type="ARBA" id="ARBA00037678"/>
    </source>
</evidence>
<dbReference type="PANTHER" id="PTHR43401">
    <property type="entry name" value="L-THREONINE 3-DEHYDROGENASE"/>
    <property type="match status" value="1"/>
</dbReference>
<dbReference type="Proteomes" id="UP000305906">
    <property type="component" value="Unassembled WGS sequence"/>
</dbReference>
<comment type="pathway">
    <text evidence="6">Metabolic intermediate biosynthesis; 2-deoxystreptamine biosynthesis; 2-deoxystreptamine from D-glucose 6-phosphate: step 3/4.</text>
</comment>
<comment type="catalytic activity">
    <reaction evidence="10">
        <text>2-deoxy-scyllo-inosamine + NAD(+) = 3-amino-2,3-dideoxy-scyllo-inosose + NADH + H(+)</text>
        <dbReference type="Rhea" id="RHEA:33883"/>
        <dbReference type="ChEBI" id="CHEBI:15378"/>
        <dbReference type="ChEBI" id="CHEBI:57540"/>
        <dbReference type="ChEBI" id="CHEBI:57945"/>
        <dbReference type="ChEBI" id="CHEBI:65002"/>
        <dbReference type="ChEBI" id="CHEBI:65003"/>
        <dbReference type="EC" id="1.1.1.329"/>
    </reaction>
</comment>
<evidence type="ECO:0000256" key="9">
    <source>
        <dbReference type="ARBA" id="ARBA00039387"/>
    </source>
</evidence>
<keyword evidence="3 12" id="KW-0862">Zinc</keyword>
<comment type="caution">
    <text evidence="14">The sequence shown here is derived from an EMBL/GenBank/DDBJ whole genome shotgun (WGS) entry which is preliminary data.</text>
</comment>
<evidence type="ECO:0000256" key="4">
    <source>
        <dbReference type="ARBA" id="ARBA00023002"/>
    </source>
</evidence>
<dbReference type="PANTHER" id="PTHR43401:SF5">
    <property type="entry name" value="ALCOHOL DEHYDROGENASE-RELATED"/>
    <property type="match status" value="1"/>
</dbReference>
<evidence type="ECO:0000313" key="15">
    <source>
        <dbReference type="Proteomes" id="UP000305906"/>
    </source>
</evidence>
<gene>
    <name evidence="14" type="ORF">FE633_25950</name>
</gene>
<evidence type="ECO:0000256" key="11">
    <source>
        <dbReference type="ARBA" id="ARBA00049085"/>
    </source>
</evidence>
<dbReference type="SUPFAM" id="SSF51735">
    <property type="entry name" value="NAD(P)-binding Rossmann-fold domains"/>
    <property type="match status" value="1"/>
</dbReference>
<keyword evidence="2 12" id="KW-0479">Metal-binding</keyword>
<proteinExistence type="inferred from homology"/>
<dbReference type="CDD" id="cd08260">
    <property type="entry name" value="Zn_ADH6"/>
    <property type="match status" value="1"/>
</dbReference>
<sequence>MRAVVFERYGEPADVREVPDPVPAHHGVVVRVEATGLCRSDWHGWQGHDPDIALPHVPGHEFAGTVEAVGALVTGWRPGDRVTVPFVCACGSCASCAAGDQQVCERQTQPGFTHWGSFAQYVALDHADVNLVAVAEELSFGTAASLGCRFATAFRAVVAQGRVTAGEWVAVHGCGGVGLSAVMIAAACGARVVAVDVSPQALDLARKFGAAECVDASMTEGTAEAVRELTGGGAHLSLDALGSPVTCAASVDGLRRRGRHVQVGLLPSASGSTPVPMARVIALELELLGSHGMPAHAYPRMLELVRAGVLRPDLLVTSTISLGAVPGALAAMGAGSGSVSGAGVTVIAPWG</sequence>
<organism evidence="14 15">
    <name type="scientific">Streptomyces montanus</name>
    <dbReference type="NCBI Taxonomy" id="2580423"/>
    <lineage>
        <taxon>Bacteria</taxon>
        <taxon>Bacillati</taxon>
        <taxon>Actinomycetota</taxon>
        <taxon>Actinomycetes</taxon>
        <taxon>Kitasatosporales</taxon>
        <taxon>Streptomycetaceae</taxon>
        <taxon>Streptomyces</taxon>
    </lineage>
</organism>
<dbReference type="PROSITE" id="PS00059">
    <property type="entry name" value="ADH_ZINC"/>
    <property type="match status" value="1"/>
</dbReference>
<name>A0A5R9FRD1_9ACTN</name>
<dbReference type="Gene3D" id="3.90.180.10">
    <property type="entry name" value="Medium-chain alcohol dehydrogenases, catalytic domain"/>
    <property type="match status" value="1"/>
</dbReference>
<dbReference type="InterPro" id="IPR036291">
    <property type="entry name" value="NAD(P)-bd_dom_sf"/>
</dbReference>
<evidence type="ECO:0000313" key="14">
    <source>
        <dbReference type="EMBL" id="TLS43393.1"/>
    </source>
</evidence>
<comment type="catalytic activity">
    <reaction evidence="11">
        <text>2-deoxy-scyllo-inosamine + NADP(+) = 3-amino-2,3-dideoxy-scyllo-inosose + NADPH + H(+)</text>
        <dbReference type="Rhea" id="RHEA:33879"/>
        <dbReference type="ChEBI" id="CHEBI:15378"/>
        <dbReference type="ChEBI" id="CHEBI:57783"/>
        <dbReference type="ChEBI" id="CHEBI:58349"/>
        <dbReference type="ChEBI" id="CHEBI:65002"/>
        <dbReference type="ChEBI" id="CHEBI:65003"/>
        <dbReference type="EC" id="1.1.1.329"/>
    </reaction>
</comment>